<dbReference type="InterPro" id="IPR012934">
    <property type="entry name" value="Znf_AD"/>
</dbReference>
<evidence type="ECO:0000256" key="11">
    <source>
        <dbReference type="PROSITE-ProRule" id="PRU01263"/>
    </source>
</evidence>
<gene>
    <name evidence="14" type="ORF">AWZ03_012126</name>
</gene>
<dbReference type="FunFam" id="3.30.160.60:FF:002711">
    <property type="entry name" value="Zinc finger protein 16"/>
    <property type="match status" value="1"/>
</dbReference>
<dbReference type="PANTHER" id="PTHR16515:SF49">
    <property type="entry name" value="GASTRULA ZINC FINGER PROTEIN XLCGF49.1-LIKE-RELATED"/>
    <property type="match status" value="1"/>
</dbReference>
<dbReference type="SMART" id="SM00355">
    <property type="entry name" value="ZnF_C2H2"/>
    <property type="match status" value="6"/>
</dbReference>
<feature type="domain" description="C2H2-type" evidence="12">
    <location>
        <begin position="222"/>
        <end position="250"/>
    </location>
</feature>
<keyword evidence="8" id="KW-0804">Transcription</keyword>
<name>A0A484B063_DRONA</name>
<dbReference type="PANTHER" id="PTHR16515">
    <property type="entry name" value="PR DOMAIN ZINC FINGER PROTEIN"/>
    <property type="match status" value="1"/>
</dbReference>
<dbReference type="OMA" id="HTILYEL"/>
<feature type="domain" description="C2H2-type" evidence="12">
    <location>
        <begin position="280"/>
        <end position="307"/>
    </location>
</feature>
<dbReference type="EMBL" id="LSRL02000349">
    <property type="protein sequence ID" value="TDG41450.1"/>
    <property type="molecule type" value="Genomic_DNA"/>
</dbReference>
<feature type="binding site" evidence="11">
    <location>
        <position position="64"/>
    </location>
    <ligand>
        <name>Zn(2+)</name>
        <dbReference type="ChEBI" id="CHEBI:29105"/>
    </ligand>
</feature>
<evidence type="ECO:0000256" key="6">
    <source>
        <dbReference type="ARBA" id="ARBA00023015"/>
    </source>
</evidence>
<protein>
    <recommendedName>
        <fullName evidence="16">Protein krueppel</fullName>
    </recommendedName>
</protein>
<evidence type="ECO:0000256" key="9">
    <source>
        <dbReference type="ARBA" id="ARBA00023242"/>
    </source>
</evidence>
<dbReference type="PROSITE" id="PS50157">
    <property type="entry name" value="ZINC_FINGER_C2H2_2"/>
    <property type="match status" value="6"/>
</dbReference>
<evidence type="ECO:0000259" key="13">
    <source>
        <dbReference type="PROSITE" id="PS51915"/>
    </source>
</evidence>
<evidence type="ECO:0000256" key="2">
    <source>
        <dbReference type="ARBA" id="ARBA00022723"/>
    </source>
</evidence>
<dbReference type="GO" id="GO:0010468">
    <property type="term" value="P:regulation of gene expression"/>
    <property type="evidence" value="ECO:0007669"/>
    <property type="project" value="TreeGrafter"/>
</dbReference>
<dbReference type="STRING" id="7232.A0A484B063"/>
<feature type="domain" description="C2H2-type" evidence="12">
    <location>
        <begin position="194"/>
        <end position="221"/>
    </location>
</feature>
<dbReference type="Pfam" id="PF00096">
    <property type="entry name" value="zf-C2H2"/>
    <property type="match status" value="5"/>
</dbReference>
<dbReference type="Proteomes" id="UP000295192">
    <property type="component" value="Unassembled WGS sequence"/>
</dbReference>
<evidence type="ECO:0000256" key="5">
    <source>
        <dbReference type="ARBA" id="ARBA00022833"/>
    </source>
</evidence>
<feature type="domain" description="C2H2-type" evidence="12">
    <location>
        <begin position="336"/>
        <end position="365"/>
    </location>
</feature>
<dbReference type="PROSITE" id="PS00028">
    <property type="entry name" value="ZINC_FINGER_C2H2_1"/>
    <property type="match status" value="6"/>
</dbReference>
<proteinExistence type="predicted"/>
<keyword evidence="6" id="KW-0805">Transcription regulation</keyword>
<feature type="domain" description="ZAD" evidence="13">
    <location>
        <begin position="8"/>
        <end position="91"/>
    </location>
</feature>
<keyword evidence="5 11" id="KW-0862">Zinc</keyword>
<organism evidence="14 15">
    <name type="scientific">Drosophila navojoa</name>
    <name type="common">Fruit fly</name>
    <dbReference type="NCBI Taxonomy" id="7232"/>
    <lineage>
        <taxon>Eukaryota</taxon>
        <taxon>Metazoa</taxon>
        <taxon>Ecdysozoa</taxon>
        <taxon>Arthropoda</taxon>
        <taxon>Hexapoda</taxon>
        <taxon>Insecta</taxon>
        <taxon>Pterygota</taxon>
        <taxon>Neoptera</taxon>
        <taxon>Endopterygota</taxon>
        <taxon>Diptera</taxon>
        <taxon>Brachycera</taxon>
        <taxon>Muscomorpha</taxon>
        <taxon>Ephydroidea</taxon>
        <taxon>Drosophilidae</taxon>
        <taxon>Drosophila</taxon>
    </lineage>
</organism>
<dbReference type="GO" id="GO:0008270">
    <property type="term" value="F:zinc ion binding"/>
    <property type="evidence" value="ECO:0007669"/>
    <property type="project" value="UniProtKB-UniRule"/>
</dbReference>
<keyword evidence="7" id="KW-0238">DNA-binding</keyword>
<dbReference type="InterPro" id="IPR050331">
    <property type="entry name" value="Zinc_finger"/>
</dbReference>
<dbReference type="Gene3D" id="3.30.160.60">
    <property type="entry name" value="Classic Zinc Finger"/>
    <property type="match status" value="6"/>
</dbReference>
<keyword evidence="4 10" id="KW-0863">Zinc-finger</keyword>
<keyword evidence="15" id="KW-1185">Reference proteome</keyword>
<feature type="domain" description="C2H2-type" evidence="12">
    <location>
        <begin position="308"/>
        <end position="335"/>
    </location>
</feature>
<keyword evidence="2 11" id="KW-0479">Metal-binding</keyword>
<evidence type="ECO:0000256" key="7">
    <source>
        <dbReference type="ARBA" id="ARBA00023125"/>
    </source>
</evidence>
<evidence type="ECO:0000313" key="15">
    <source>
        <dbReference type="Proteomes" id="UP000295192"/>
    </source>
</evidence>
<feature type="binding site" evidence="11">
    <location>
        <position position="67"/>
    </location>
    <ligand>
        <name>Zn(2+)</name>
        <dbReference type="ChEBI" id="CHEBI:29105"/>
    </ligand>
</feature>
<feature type="binding site" evidence="11">
    <location>
        <position position="13"/>
    </location>
    <ligand>
        <name>Zn(2+)</name>
        <dbReference type="ChEBI" id="CHEBI:29105"/>
    </ligand>
</feature>
<keyword evidence="9" id="KW-0539">Nucleus</keyword>
<evidence type="ECO:0000256" key="8">
    <source>
        <dbReference type="ARBA" id="ARBA00023163"/>
    </source>
</evidence>
<evidence type="ECO:0000313" key="14">
    <source>
        <dbReference type="EMBL" id="TDG41450.1"/>
    </source>
</evidence>
<dbReference type="SUPFAM" id="SSF57667">
    <property type="entry name" value="beta-beta-alpha zinc fingers"/>
    <property type="match status" value="2"/>
</dbReference>
<dbReference type="GO" id="GO:0005634">
    <property type="term" value="C:nucleus"/>
    <property type="evidence" value="ECO:0007669"/>
    <property type="project" value="UniProtKB-SubCell"/>
</dbReference>
<dbReference type="InterPro" id="IPR036236">
    <property type="entry name" value="Znf_C2H2_sf"/>
</dbReference>
<evidence type="ECO:0008006" key="16">
    <source>
        <dbReference type="Google" id="ProtNLM"/>
    </source>
</evidence>
<feature type="domain" description="C2H2-type" evidence="12">
    <location>
        <begin position="251"/>
        <end position="279"/>
    </location>
</feature>
<dbReference type="InterPro" id="IPR013087">
    <property type="entry name" value="Znf_C2H2_type"/>
</dbReference>
<feature type="binding site" evidence="11">
    <location>
        <position position="10"/>
    </location>
    <ligand>
        <name>Zn(2+)</name>
        <dbReference type="ChEBI" id="CHEBI:29105"/>
    </ligand>
</feature>
<evidence type="ECO:0000259" key="12">
    <source>
        <dbReference type="PROSITE" id="PS50157"/>
    </source>
</evidence>
<keyword evidence="3" id="KW-0677">Repeat</keyword>
<comment type="caution">
    <text evidence="14">The sequence shown here is derived from an EMBL/GenBank/DDBJ whole genome shotgun (WGS) entry which is preliminary data.</text>
</comment>
<comment type="subcellular location">
    <subcellularLocation>
        <location evidence="1">Nucleus</location>
    </subcellularLocation>
</comment>
<dbReference type="PROSITE" id="PS51915">
    <property type="entry name" value="ZAD"/>
    <property type="match status" value="1"/>
</dbReference>
<dbReference type="FunFam" id="3.30.160.60:FF:000100">
    <property type="entry name" value="Zinc finger 45-like"/>
    <property type="match status" value="1"/>
</dbReference>
<evidence type="ECO:0000256" key="1">
    <source>
        <dbReference type="ARBA" id="ARBA00004123"/>
    </source>
</evidence>
<evidence type="ECO:0000256" key="10">
    <source>
        <dbReference type="PROSITE-ProRule" id="PRU00042"/>
    </source>
</evidence>
<dbReference type="GO" id="GO:0003677">
    <property type="term" value="F:DNA binding"/>
    <property type="evidence" value="ECO:0007669"/>
    <property type="project" value="UniProtKB-KW"/>
</dbReference>
<accession>A0A484B063</accession>
<sequence length="390" mass="45234">MVKAKSIPRCYLCNCTFKDNKVYENMFDQRYDVDGIEQNTLANILAMVLGYQLQEEQLHSTFVCSTCKVSLLNYEALENQVLAARLEIKNMLMLTLELNETLITKTGEEDEFLDENDGLLESDFVDEEHTTATVEHINLLERCPDDMDLINEMDDTGLEINEIDDGEADEEEKPEDNFKMKRATGKLSKAQAKNRCRHCGTTFGRRQWLEDHERVHTGERPYKCDQCNATFAQRANLRSHLLATHQNKATFQCNQCERSFKRRRLLANHIKSKHTQVRDVKCEFCEATFATPENMMKHLLCHTGEKNYSCKICGKQFSRPENRNVHHFVHSIRKPYACVVCDEGFMRKQQLQKHIAITQHPNPKIVRRQPLFSAANSDKLLQRPLSEANK</sequence>
<dbReference type="AlphaFoldDB" id="A0A484B063"/>
<dbReference type="OrthoDB" id="427030at2759"/>
<evidence type="ECO:0000256" key="3">
    <source>
        <dbReference type="ARBA" id="ARBA00022737"/>
    </source>
</evidence>
<reference evidence="14 15" key="1">
    <citation type="journal article" date="2019" name="J. Hered.">
        <title>An Improved Genome Assembly for Drosophila navojoa, the Basal Species in the mojavensis Cluster.</title>
        <authorList>
            <person name="Vanderlinde T."/>
            <person name="Dupim E.G."/>
            <person name="Nazario-Yepiz N.O."/>
            <person name="Carvalho A.B."/>
        </authorList>
    </citation>
    <scope>NUCLEOTIDE SEQUENCE [LARGE SCALE GENOMIC DNA]</scope>
    <source>
        <strain evidence="14">Navoj_Jal97</strain>
        <tissue evidence="14">Whole organism</tissue>
    </source>
</reference>
<evidence type="ECO:0000256" key="4">
    <source>
        <dbReference type="ARBA" id="ARBA00022771"/>
    </source>
</evidence>